<comment type="subcellular location">
    <subcellularLocation>
        <location evidence="3">Nucleus</location>
    </subcellularLocation>
</comment>
<dbReference type="PANTHER" id="PTHR11849">
    <property type="entry name" value="ETS"/>
    <property type="match status" value="1"/>
</dbReference>
<dbReference type="InterPro" id="IPR036388">
    <property type="entry name" value="WH-like_DNA-bd_sf"/>
</dbReference>
<protein>
    <recommendedName>
        <fullName evidence="8">ETS domain-containing protein</fullName>
    </recommendedName>
</protein>
<gene>
    <name evidence="6" type="ORF">NP493_140g04000</name>
</gene>
<comment type="caution">
    <text evidence="6">The sequence shown here is derived from an EMBL/GenBank/DDBJ whole genome shotgun (WGS) entry which is preliminary data.</text>
</comment>
<dbReference type="InterPro" id="IPR013761">
    <property type="entry name" value="SAM/pointed_sf"/>
</dbReference>
<evidence type="ECO:0000256" key="2">
    <source>
        <dbReference type="ARBA" id="ARBA00023125"/>
    </source>
</evidence>
<dbReference type="InterPro" id="IPR046328">
    <property type="entry name" value="ETS_fam"/>
</dbReference>
<proteinExistence type="inferred from homology"/>
<dbReference type="GO" id="GO:0000981">
    <property type="term" value="F:DNA-binding transcription factor activity, RNA polymerase II-specific"/>
    <property type="evidence" value="ECO:0007669"/>
    <property type="project" value="TreeGrafter"/>
</dbReference>
<dbReference type="PANTHER" id="PTHR11849:SF182">
    <property type="entry name" value="SAM POINTED DOMAIN-CONTAINING ETS TRANSCRIPTION FACTOR"/>
    <property type="match status" value="1"/>
</dbReference>
<feature type="domain" description="PNT" evidence="5">
    <location>
        <begin position="138"/>
        <end position="222"/>
    </location>
</feature>
<keyword evidence="2 3" id="KW-0238">DNA-binding</keyword>
<dbReference type="SMART" id="SM00413">
    <property type="entry name" value="ETS"/>
    <property type="match status" value="1"/>
</dbReference>
<dbReference type="Gene3D" id="1.10.150.50">
    <property type="entry name" value="Transcription Factor, Ets-1"/>
    <property type="match status" value="1"/>
</dbReference>
<dbReference type="AlphaFoldDB" id="A0AAD9P523"/>
<dbReference type="GO" id="GO:0030154">
    <property type="term" value="P:cell differentiation"/>
    <property type="evidence" value="ECO:0007669"/>
    <property type="project" value="TreeGrafter"/>
</dbReference>
<dbReference type="GO" id="GO:0005634">
    <property type="term" value="C:nucleus"/>
    <property type="evidence" value="ECO:0007669"/>
    <property type="project" value="UniProtKB-SubCell"/>
</dbReference>
<dbReference type="EMBL" id="JAODUO010000140">
    <property type="protein sequence ID" value="KAK2188214.1"/>
    <property type="molecule type" value="Genomic_DNA"/>
</dbReference>
<evidence type="ECO:0000259" key="5">
    <source>
        <dbReference type="PROSITE" id="PS51433"/>
    </source>
</evidence>
<dbReference type="Proteomes" id="UP001209878">
    <property type="component" value="Unassembled WGS sequence"/>
</dbReference>
<dbReference type="SUPFAM" id="SSF46785">
    <property type="entry name" value="Winged helix' DNA-binding domain"/>
    <property type="match status" value="1"/>
</dbReference>
<reference evidence="6" key="1">
    <citation type="journal article" date="2023" name="Mol. Biol. Evol.">
        <title>Third-Generation Sequencing Reveals the Adaptive Role of the Epigenome in Three Deep-Sea Polychaetes.</title>
        <authorList>
            <person name="Perez M."/>
            <person name="Aroh O."/>
            <person name="Sun Y."/>
            <person name="Lan Y."/>
            <person name="Juniper S.K."/>
            <person name="Young C.R."/>
            <person name="Angers B."/>
            <person name="Qian P.Y."/>
        </authorList>
    </citation>
    <scope>NUCLEOTIDE SEQUENCE</scope>
    <source>
        <strain evidence="6">R07B-5</strain>
    </source>
</reference>
<dbReference type="Gene3D" id="1.10.10.10">
    <property type="entry name" value="Winged helix-like DNA-binding domain superfamily/Winged helix DNA-binding domain"/>
    <property type="match status" value="1"/>
</dbReference>
<dbReference type="Pfam" id="PF02198">
    <property type="entry name" value="SAM_PNT"/>
    <property type="match status" value="1"/>
</dbReference>
<evidence type="ECO:0000313" key="6">
    <source>
        <dbReference type="EMBL" id="KAK2188214.1"/>
    </source>
</evidence>
<dbReference type="Pfam" id="PF00178">
    <property type="entry name" value="Ets"/>
    <property type="match status" value="1"/>
</dbReference>
<sequence length="454" mass="50939">MIVDSRGRVVINTEHTIDEIMTVIRGISRTDDQQVPESGFDVVSSDSGTSMITAPRNLQSQRSIPDLDEILTELDNANLEYNAGFMTSDDVIYLDMDTKMYEEGNGTKLVKQEPKAMDKTSCAQAQSEWTPEDTLLRQEREKIKYACAALDLPDNPYKWTVEQVQKWTRWTLGQYNLYEGFADNFWLDGTSLCMLSKQDMVCRSAHAGEYMYAELDVWKNACNISMMSSPAEDELSTFADMEILNASNVCDFRSALESMDMVSNVPLMSSTAAPLGDVSSTMNFMDLAFSDDVKPTFGASFGENTGNGSSAITSSPMSDWSLSSSGSTGSLGNSLDGSLACSRALEETRTDLSALTSKYRGTTKQTIHLWQFLKELLLQPHMYEGCIRWQDQVKGIFKIEDSVRVAKLWGQRKNRPAMNYDKLSRSIRQYYKKGIIKKTASSKRLVYQFCAPYV</sequence>
<keyword evidence="7" id="KW-1185">Reference proteome</keyword>
<dbReference type="PROSITE" id="PS51433">
    <property type="entry name" value="PNT"/>
    <property type="match status" value="1"/>
</dbReference>
<dbReference type="SMART" id="SM00251">
    <property type="entry name" value="SAM_PNT"/>
    <property type="match status" value="1"/>
</dbReference>
<dbReference type="SUPFAM" id="SSF47769">
    <property type="entry name" value="SAM/Pointed domain"/>
    <property type="match status" value="1"/>
</dbReference>
<evidence type="ECO:0008006" key="8">
    <source>
        <dbReference type="Google" id="ProtNLM"/>
    </source>
</evidence>
<dbReference type="InterPro" id="IPR036390">
    <property type="entry name" value="WH_DNA-bd_sf"/>
</dbReference>
<name>A0AAD9P523_RIDPI</name>
<dbReference type="PROSITE" id="PS00346">
    <property type="entry name" value="ETS_DOMAIN_2"/>
    <property type="match status" value="1"/>
</dbReference>
<dbReference type="PROSITE" id="PS50061">
    <property type="entry name" value="ETS_DOMAIN_3"/>
    <property type="match status" value="1"/>
</dbReference>
<dbReference type="FunFam" id="1.10.10.10:FF:000996">
    <property type="entry name" value="Predicted protein"/>
    <property type="match status" value="1"/>
</dbReference>
<dbReference type="PRINTS" id="PR00454">
    <property type="entry name" value="ETSDOMAIN"/>
</dbReference>
<dbReference type="PROSITE" id="PS00345">
    <property type="entry name" value="ETS_DOMAIN_1"/>
    <property type="match status" value="1"/>
</dbReference>
<organism evidence="6 7">
    <name type="scientific">Ridgeia piscesae</name>
    <name type="common">Tubeworm</name>
    <dbReference type="NCBI Taxonomy" id="27915"/>
    <lineage>
        <taxon>Eukaryota</taxon>
        <taxon>Metazoa</taxon>
        <taxon>Spiralia</taxon>
        <taxon>Lophotrochozoa</taxon>
        <taxon>Annelida</taxon>
        <taxon>Polychaeta</taxon>
        <taxon>Sedentaria</taxon>
        <taxon>Canalipalpata</taxon>
        <taxon>Sabellida</taxon>
        <taxon>Siboglinidae</taxon>
        <taxon>Ridgeia</taxon>
    </lineage>
</organism>
<accession>A0AAD9P523</accession>
<evidence type="ECO:0000256" key="3">
    <source>
        <dbReference type="RuleBase" id="RU004019"/>
    </source>
</evidence>
<evidence type="ECO:0000313" key="7">
    <source>
        <dbReference type="Proteomes" id="UP001209878"/>
    </source>
</evidence>
<comment type="similarity">
    <text evidence="1 3">Belongs to the ETS family.</text>
</comment>
<keyword evidence="3" id="KW-0539">Nucleus</keyword>
<evidence type="ECO:0000256" key="1">
    <source>
        <dbReference type="ARBA" id="ARBA00005562"/>
    </source>
</evidence>
<dbReference type="InterPro" id="IPR000418">
    <property type="entry name" value="Ets_dom"/>
</dbReference>
<dbReference type="InterPro" id="IPR003118">
    <property type="entry name" value="Pointed_dom"/>
</dbReference>
<dbReference type="GO" id="GO:0043565">
    <property type="term" value="F:sequence-specific DNA binding"/>
    <property type="evidence" value="ECO:0007669"/>
    <property type="project" value="InterPro"/>
</dbReference>
<feature type="domain" description="ETS" evidence="4">
    <location>
        <begin position="367"/>
        <end position="450"/>
    </location>
</feature>
<evidence type="ECO:0000259" key="4">
    <source>
        <dbReference type="PROSITE" id="PS50061"/>
    </source>
</evidence>